<comment type="similarity">
    <text evidence="2">Belongs to the GtrA family.</text>
</comment>
<dbReference type="PANTHER" id="PTHR38459">
    <property type="entry name" value="PROPHAGE BACTOPRENOL-LINKED GLUCOSE TRANSLOCASE HOMOLOG"/>
    <property type="match status" value="1"/>
</dbReference>
<accession>A0A059NX11</accession>
<feature type="domain" description="GtrA/DPMS transmembrane" evidence="7">
    <location>
        <begin position="14"/>
        <end position="125"/>
    </location>
</feature>
<proteinExistence type="inferred from homology"/>
<dbReference type="InterPro" id="IPR051401">
    <property type="entry name" value="GtrA_CellWall_Glycosyl"/>
</dbReference>
<evidence type="ECO:0000256" key="2">
    <source>
        <dbReference type="ARBA" id="ARBA00009399"/>
    </source>
</evidence>
<keyword evidence="5 6" id="KW-0472">Membrane</keyword>
<feature type="transmembrane region" description="Helical" evidence="6">
    <location>
        <begin position="106"/>
        <end position="124"/>
    </location>
</feature>
<keyword evidence="3 6" id="KW-0812">Transmembrane</keyword>
<keyword evidence="9" id="KW-1185">Reference proteome</keyword>
<dbReference type="PANTHER" id="PTHR38459:SF5">
    <property type="entry name" value="CELL WALL TEICHOIC ACID GLYCOSYLATION PROTEIN GTCA"/>
    <property type="match status" value="1"/>
</dbReference>
<reference evidence="9" key="1">
    <citation type="submission" date="2014-03" db="EMBL/GenBank/DDBJ databases">
        <authorList>
            <person name="Urmite Genomes U."/>
        </authorList>
    </citation>
    <scope>NUCLEOTIDE SEQUENCE [LARGE SCALE GENOMIC DNA]</scope>
    <source>
        <strain evidence="9">HD-03</strain>
    </source>
</reference>
<evidence type="ECO:0000259" key="7">
    <source>
        <dbReference type="Pfam" id="PF04138"/>
    </source>
</evidence>
<dbReference type="GO" id="GO:0005886">
    <property type="term" value="C:plasma membrane"/>
    <property type="evidence" value="ECO:0007669"/>
    <property type="project" value="TreeGrafter"/>
</dbReference>
<feature type="transmembrane region" description="Helical" evidence="6">
    <location>
        <begin position="72"/>
        <end position="94"/>
    </location>
</feature>
<evidence type="ECO:0000256" key="1">
    <source>
        <dbReference type="ARBA" id="ARBA00004141"/>
    </source>
</evidence>
<dbReference type="Pfam" id="PF04138">
    <property type="entry name" value="GtrA_DPMS_TM"/>
    <property type="match status" value="1"/>
</dbReference>
<evidence type="ECO:0000256" key="5">
    <source>
        <dbReference type="ARBA" id="ARBA00023136"/>
    </source>
</evidence>
<evidence type="ECO:0000256" key="3">
    <source>
        <dbReference type="ARBA" id="ARBA00022692"/>
    </source>
</evidence>
<dbReference type="InterPro" id="IPR007267">
    <property type="entry name" value="GtrA_DPMS_TM"/>
</dbReference>
<dbReference type="GO" id="GO:0000271">
    <property type="term" value="P:polysaccharide biosynthetic process"/>
    <property type="evidence" value="ECO:0007669"/>
    <property type="project" value="InterPro"/>
</dbReference>
<feature type="transmembrane region" description="Helical" evidence="6">
    <location>
        <begin position="12"/>
        <end position="31"/>
    </location>
</feature>
<keyword evidence="4 6" id="KW-1133">Transmembrane helix</keyword>
<name>A0A059NX11_9BACI</name>
<protein>
    <submittedName>
        <fullName evidence="8">GtrA-like protein</fullName>
    </submittedName>
</protein>
<comment type="subcellular location">
    <subcellularLocation>
        <location evidence="1">Membrane</location>
        <topology evidence="1">Multi-pass membrane protein</topology>
    </subcellularLocation>
</comment>
<comment type="caution">
    <text evidence="8">The sequence shown here is derived from an EMBL/GenBank/DDBJ whole genome shotgun (WGS) entry which is preliminary data.</text>
</comment>
<dbReference type="Proteomes" id="UP000028868">
    <property type="component" value="Unassembled WGS sequence"/>
</dbReference>
<dbReference type="AlphaFoldDB" id="A0A059NX11"/>
<evidence type="ECO:0000256" key="4">
    <source>
        <dbReference type="ARBA" id="ARBA00022989"/>
    </source>
</evidence>
<gene>
    <name evidence="8" type="ORF">BN983_01233</name>
</gene>
<dbReference type="EMBL" id="CCDI010000001">
    <property type="protein sequence ID" value="CDQ23014.1"/>
    <property type="molecule type" value="Genomic_DNA"/>
</dbReference>
<sequence>MKNKQQLTKEIFLYLLFGGLTTLVNIVSYYGSSLFTDYRVATILAWVVAVLFAFITNKLYVFRSENASTKEFLPFLGARVLSLFMDLGVMIVFVDLFKQDDLLAKIIANVLVVIFNYIASKFFIFKDSVQERENAS</sequence>
<dbReference type="RefSeq" id="WP_035506538.1">
    <property type="nucleotide sequence ID" value="NZ_CCDH010000001.1"/>
</dbReference>
<evidence type="ECO:0000256" key="6">
    <source>
        <dbReference type="SAM" id="Phobius"/>
    </source>
</evidence>
<evidence type="ECO:0000313" key="8">
    <source>
        <dbReference type="EMBL" id="CDQ23014.1"/>
    </source>
</evidence>
<organism evidence="8 9">
    <name type="scientific">Halobacillus karajensis</name>
    <dbReference type="NCBI Taxonomy" id="195088"/>
    <lineage>
        <taxon>Bacteria</taxon>
        <taxon>Bacillati</taxon>
        <taxon>Bacillota</taxon>
        <taxon>Bacilli</taxon>
        <taxon>Bacillales</taxon>
        <taxon>Bacillaceae</taxon>
        <taxon>Halobacillus</taxon>
    </lineage>
</organism>
<feature type="transmembrane region" description="Helical" evidence="6">
    <location>
        <begin position="43"/>
        <end position="60"/>
    </location>
</feature>
<evidence type="ECO:0000313" key="9">
    <source>
        <dbReference type="Proteomes" id="UP000028868"/>
    </source>
</evidence>
<reference evidence="8 9" key="2">
    <citation type="submission" date="2014-05" db="EMBL/GenBank/DDBJ databases">
        <title>Draft genome sequence of Halobacillus karajensis HK-03.</title>
        <authorList>
            <person name="Khelaifia S."/>
            <person name="Croce O."/>
            <person name="Lagier J.C."/>
            <person name="Raoult D."/>
        </authorList>
    </citation>
    <scope>NUCLEOTIDE SEQUENCE [LARGE SCALE GENOMIC DNA]</scope>
    <source>
        <strain evidence="8 9">HD-03</strain>
    </source>
</reference>